<keyword evidence="1" id="KW-0812">Transmembrane</keyword>
<reference evidence="2" key="2">
    <citation type="submission" date="2020-05" db="UniProtKB">
        <authorList>
            <consortium name="EnsemblMetazoa"/>
        </authorList>
    </citation>
    <scope>IDENTIFICATION</scope>
    <source>
        <strain evidence="2">CM1001059</strain>
    </source>
</reference>
<sequence length="186" mass="19301">MPVALNGSVPLPSVRVYTSVTVLLMSACLYYALAMTSDPNWRQHTNITSSTTGGTVPTAGGTASTAANTATSAASSAAGPAGMIDGAVEGAGGKLGERPPICSDLRQMLQGGGSYAPDEDDSREVEEGDERWLVVGNDTRSLGAYLKDTASFMATEPFCIWVSEHRAGPSLPLYLLNVALICRALS</sequence>
<dbReference type="STRING" id="34690.A0A182U266"/>
<evidence type="ECO:0000313" key="3">
    <source>
        <dbReference type="Proteomes" id="UP000075902"/>
    </source>
</evidence>
<reference evidence="3" key="1">
    <citation type="submission" date="2014-01" db="EMBL/GenBank/DDBJ databases">
        <title>The Genome Sequence of Anopheles melas CM1001059_A (V2).</title>
        <authorList>
            <consortium name="The Broad Institute Genomics Platform"/>
            <person name="Neafsey D.E."/>
            <person name="Besansky N."/>
            <person name="Howell P."/>
            <person name="Walton C."/>
            <person name="Young S.K."/>
            <person name="Zeng Q."/>
            <person name="Gargeya S."/>
            <person name="Fitzgerald M."/>
            <person name="Haas B."/>
            <person name="Abouelleil A."/>
            <person name="Allen A.W."/>
            <person name="Alvarado L."/>
            <person name="Arachchi H.M."/>
            <person name="Berlin A.M."/>
            <person name="Chapman S.B."/>
            <person name="Gainer-Dewar J."/>
            <person name="Goldberg J."/>
            <person name="Griggs A."/>
            <person name="Gujja S."/>
            <person name="Hansen M."/>
            <person name="Howarth C."/>
            <person name="Imamovic A."/>
            <person name="Ireland A."/>
            <person name="Larimer J."/>
            <person name="McCowan C."/>
            <person name="Murphy C."/>
            <person name="Pearson M."/>
            <person name="Poon T.W."/>
            <person name="Priest M."/>
            <person name="Roberts A."/>
            <person name="Saif S."/>
            <person name="Shea T."/>
            <person name="Sisk P."/>
            <person name="Sykes S."/>
            <person name="Wortman J."/>
            <person name="Nusbaum C."/>
            <person name="Birren B."/>
        </authorList>
    </citation>
    <scope>NUCLEOTIDE SEQUENCE [LARGE SCALE GENOMIC DNA]</scope>
    <source>
        <strain evidence="3">CM1001059</strain>
    </source>
</reference>
<proteinExistence type="predicted"/>
<organism evidence="2 3">
    <name type="scientific">Anopheles melas</name>
    <dbReference type="NCBI Taxonomy" id="34690"/>
    <lineage>
        <taxon>Eukaryota</taxon>
        <taxon>Metazoa</taxon>
        <taxon>Ecdysozoa</taxon>
        <taxon>Arthropoda</taxon>
        <taxon>Hexapoda</taxon>
        <taxon>Insecta</taxon>
        <taxon>Pterygota</taxon>
        <taxon>Neoptera</taxon>
        <taxon>Endopterygota</taxon>
        <taxon>Diptera</taxon>
        <taxon>Nematocera</taxon>
        <taxon>Culicoidea</taxon>
        <taxon>Culicidae</taxon>
        <taxon>Anophelinae</taxon>
        <taxon>Anopheles</taxon>
    </lineage>
</organism>
<keyword evidence="1" id="KW-1133">Transmembrane helix</keyword>
<keyword evidence="3" id="KW-1185">Reference proteome</keyword>
<protein>
    <submittedName>
        <fullName evidence="2">Uncharacterized protein</fullName>
    </submittedName>
</protein>
<accession>A0A182U266</accession>
<evidence type="ECO:0000256" key="1">
    <source>
        <dbReference type="SAM" id="Phobius"/>
    </source>
</evidence>
<dbReference type="AlphaFoldDB" id="A0A182U266"/>
<dbReference type="EnsemblMetazoa" id="AMEC012540-RA">
    <property type="protein sequence ID" value="AMEC012540-PA"/>
    <property type="gene ID" value="AMEC012540"/>
</dbReference>
<feature type="transmembrane region" description="Helical" evidence="1">
    <location>
        <begin position="14"/>
        <end position="33"/>
    </location>
</feature>
<evidence type="ECO:0000313" key="2">
    <source>
        <dbReference type="EnsemblMetazoa" id="AMEC012540-PA"/>
    </source>
</evidence>
<dbReference type="Proteomes" id="UP000075902">
    <property type="component" value="Unassembled WGS sequence"/>
</dbReference>
<dbReference type="VEuPathDB" id="VectorBase:AMEC012540"/>
<keyword evidence="1" id="KW-0472">Membrane</keyword>
<name>A0A182U266_9DIPT</name>